<dbReference type="AlphaFoldDB" id="A0A1X1UK59"/>
<keyword evidence="3 8" id="KW-0808">Transferase</keyword>
<dbReference type="InterPro" id="IPR004563">
    <property type="entry name" value="Apolipo_AcylTrfase"/>
</dbReference>
<evidence type="ECO:0000313" key="11">
    <source>
        <dbReference type="Proteomes" id="UP000194000"/>
    </source>
</evidence>
<dbReference type="SUPFAM" id="SSF56317">
    <property type="entry name" value="Carbon-nitrogen hydrolase"/>
    <property type="match status" value="1"/>
</dbReference>
<accession>A0A1X1UK59</accession>
<dbReference type="GO" id="GO:0005886">
    <property type="term" value="C:plasma membrane"/>
    <property type="evidence" value="ECO:0007669"/>
    <property type="project" value="UniProtKB-SubCell"/>
</dbReference>
<proteinExistence type="inferred from homology"/>
<comment type="similarity">
    <text evidence="8">Belongs to the CN hydrolase family. Apolipoprotein N-acyltransferase subfamily.</text>
</comment>
<evidence type="ECO:0000256" key="2">
    <source>
        <dbReference type="ARBA" id="ARBA00022475"/>
    </source>
</evidence>
<comment type="catalytic activity">
    <reaction evidence="8">
        <text>N-terminal S-1,2-diacyl-sn-glyceryl-L-cysteinyl-[lipoprotein] + a glycerophospholipid = N-acyl-S-1,2-diacyl-sn-glyceryl-L-cysteinyl-[lipoprotein] + a 2-acyl-sn-glycero-3-phospholipid + H(+)</text>
        <dbReference type="Rhea" id="RHEA:48228"/>
        <dbReference type="Rhea" id="RHEA-COMP:14681"/>
        <dbReference type="Rhea" id="RHEA-COMP:14684"/>
        <dbReference type="ChEBI" id="CHEBI:15378"/>
        <dbReference type="ChEBI" id="CHEBI:136912"/>
        <dbReference type="ChEBI" id="CHEBI:140656"/>
        <dbReference type="ChEBI" id="CHEBI:140657"/>
        <dbReference type="ChEBI" id="CHEBI:140660"/>
        <dbReference type="EC" id="2.3.1.269"/>
    </reaction>
</comment>
<feature type="transmembrane region" description="Helical" evidence="8">
    <location>
        <begin position="186"/>
        <end position="205"/>
    </location>
</feature>
<dbReference type="PROSITE" id="PS50263">
    <property type="entry name" value="CN_HYDROLASE"/>
    <property type="match status" value="1"/>
</dbReference>
<feature type="transmembrane region" description="Helical" evidence="8">
    <location>
        <begin position="158"/>
        <end position="179"/>
    </location>
</feature>
<evidence type="ECO:0000256" key="7">
    <source>
        <dbReference type="ARBA" id="ARBA00023315"/>
    </source>
</evidence>
<dbReference type="PANTHER" id="PTHR38686:SF1">
    <property type="entry name" value="APOLIPOPROTEIN N-ACYLTRANSFERASE"/>
    <property type="match status" value="1"/>
</dbReference>
<feature type="transmembrane region" description="Helical" evidence="8">
    <location>
        <begin position="107"/>
        <end position="124"/>
    </location>
</feature>
<keyword evidence="6 8" id="KW-0472">Membrane</keyword>
<comment type="subcellular location">
    <subcellularLocation>
        <location evidence="1 8">Cell membrane</location>
        <topology evidence="1 8">Multi-pass membrane protein</topology>
    </subcellularLocation>
</comment>
<name>A0A1X1UK59_9MYCO</name>
<comment type="caution">
    <text evidence="8">Lacks conserved residue(s) required for the propagation of feature annotation.</text>
</comment>
<keyword evidence="4 8" id="KW-0812">Transmembrane</keyword>
<protein>
    <recommendedName>
        <fullName evidence="8">Apolipoprotein N-acyltransferase</fullName>
        <shortName evidence="8">ALP N-acyltransferase</shortName>
        <ecNumber evidence="8">2.3.1.269</ecNumber>
    </recommendedName>
</protein>
<evidence type="ECO:0000313" key="10">
    <source>
        <dbReference type="EMBL" id="ORV57171.1"/>
    </source>
</evidence>
<keyword evidence="7 8" id="KW-0012">Acyltransferase</keyword>
<dbReference type="Pfam" id="PF20154">
    <property type="entry name" value="LNT_N"/>
    <property type="match status" value="1"/>
</dbReference>
<evidence type="ECO:0000256" key="5">
    <source>
        <dbReference type="ARBA" id="ARBA00022989"/>
    </source>
</evidence>
<reference evidence="10 11" key="1">
    <citation type="submission" date="2016-01" db="EMBL/GenBank/DDBJ databases">
        <title>The new phylogeny of the genus Mycobacterium.</title>
        <authorList>
            <person name="Tarcisio F."/>
            <person name="Conor M."/>
            <person name="Antonella G."/>
            <person name="Elisabetta G."/>
            <person name="Giulia F.S."/>
            <person name="Sara T."/>
            <person name="Anna F."/>
            <person name="Clotilde B."/>
            <person name="Roberto B."/>
            <person name="Veronica D.S."/>
            <person name="Fabio R."/>
            <person name="Monica P."/>
            <person name="Olivier J."/>
            <person name="Enrico T."/>
            <person name="Nicola S."/>
        </authorList>
    </citation>
    <scope>NUCLEOTIDE SEQUENCE [LARGE SCALE GENOMIC DNA]</scope>
    <source>
        <strain evidence="10 11">DSM 45731</strain>
    </source>
</reference>
<comment type="caution">
    <text evidence="10">The sequence shown here is derived from an EMBL/GenBank/DDBJ whole genome shotgun (WGS) entry which is preliminary data.</text>
</comment>
<sequence>MRGRRAAGLVAGFGFGALLALAFPAPSWWWWAWVGAVPLLLVVRAAPTAWEAAARAWCGLAGYVLTTQYWLLPSAGPLLAVLAAGLGALWAPWGWAAQRLLSYPLTVGRMLAATVVLPSAWVLAEAARSWPALGGPWALLGASQWNQPSTLASASLGGVWLTSFLLVAANTAVAGAILHHGVRGRVIALLVAVACAAVGPTWFVLGPAPTAGSTVRVALVQPGDITDAGARQKAGEALTATLAGQRLDLVVWGESSVAVDLASHPKALADLADLSRRVDADLLVNVDAPTPTGAIYKSAVLVGPHGSVGAYRKVRLVPFGEYVPLRPLLGSITRHTKAAAADRGRGSGPVVLRTGTLTVGPLISFEALFSDLPRREVQLGAQLLAYQSSTSTYQGSWAQPQLAGQVAVRAVEVGRPAVHVGLSGDSAAFDARGRQLVWRPGGYRSATVVSVPLGPVSTLYQRLGDWVLALAVSIVACSCVVSARRSRRQAVSVPAIAAGASR</sequence>
<evidence type="ECO:0000259" key="9">
    <source>
        <dbReference type="PROSITE" id="PS50263"/>
    </source>
</evidence>
<organism evidence="10 11">
    <name type="scientific">Mycobacterium fragae</name>
    <dbReference type="NCBI Taxonomy" id="1260918"/>
    <lineage>
        <taxon>Bacteria</taxon>
        <taxon>Bacillati</taxon>
        <taxon>Actinomycetota</taxon>
        <taxon>Actinomycetes</taxon>
        <taxon>Mycobacteriales</taxon>
        <taxon>Mycobacteriaceae</taxon>
        <taxon>Mycobacterium</taxon>
    </lineage>
</organism>
<dbReference type="RefSeq" id="WP_085199981.1">
    <property type="nucleotide sequence ID" value="NZ_JACKVI010000012.1"/>
</dbReference>
<keyword evidence="2 8" id="KW-1003">Cell membrane</keyword>
<keyword evidence="5 8" id="KW-1133">Transmembrane helix</keyword>
<dbReference type="InterPro" id="IPR045378">
    <property type="entry name" value="LNT_N"/>
</dbReference>
<dbReference type="GO" id="GO:0016410">
    <property type="term" value="F:N-acyltransferase activity"/>
    <property type="evidence" value="ECO:0007669"/>
    <property type="project" value="UniProtKB-UniRule"/>
</dbReference>
<gene>
    <name evidence="8" type="primary">lnt</name>
    <name evidence="10" type="ORF">AWC06_03120</name>
</gene>
<feature type="domain" description="CN hydrolase" evidence="9">
    <location>
        <begin position="215"/>
        <end position="455"/>
    </location>
</feature>
<dbReference type="Gene3D" id="3.60.110.10">
    <property type="entry name" value="Carbon-nitrogen hydrolase"/>
    <property type="match status" value="1"/>
</dbReference>
<feature type="transmembrane region" description="Helical" evidence="8">
    <location>
        <begin position="78"/>
        <end position="95"/>
    </location>
</feature>
<dbReference type="HAMAP" id="MF_01148">
    <property type="entry name" value="Lnt"/>
    <property type="match status" value="1"/>
</dbReference>
<keyword evidence="11" id="KW-1185">Reference proteome</keyword>
<dbReference type="OrthoDB" id="9804277at2"/>
<evidence type="ECO:0000256" key="1">
    <source>
        <dbReference type="ARBA" id="ARBA00004651"/>
    </source>
</evidence>
<dbReference type="InterPro" id="IPR036526">
    <property type="entry name" value="C-N_Hydrolase_sf"/>
</dbReference>
<evidence type="ECO:0000256" key="8">
    <source>
        <dbReference type="HAMAP-Rule" id="MF_01148"/>
    </source>
</evidence>
<dbReference type="EC" id="2.3.1.269" evidence="8"/>
<dbReference type="CDD" id="cd07571">
    <property type="entry name" value="ALP_N-acyl_transferase"/>
    <property type="match status" value="1"/>
</dbReference>
<evidence type="ECO:0000256" key="4">
    <source>
        <dbReference type="ARBA" id="ARBA00022692"/>
    </source>
</evidence>
<comment type="pathway">
    <text evidence="8">Protein modification; lipoprotein biosynthesis (N-acyl transfer).</text>
</comment>
<dbReference type="STRING" id="1260918.AWC06_03120"/>
<dbReference type="InterPro" id="IPR003010">
    <property type="entry name" value="C-N_Hydrolase"/>
</dbReference>
<evidence type="ECO:0000256" key="6">
    <source>
        <dbReference type="ARBA" id="ARBA00023136"/>
    </source>
</evidence>
<dbReference type="GO" id="GO:0042158">
    <property type="term" value="P:lipoprotein biosynthetic process"/>
    <property type="evidence" value="ECO:0007669"/>
    <property type="project" value="UniProtKB-UniRule"/>
</dbReference>
<evidence type="ECO:0000256" key="3">
    <source>
        <dbReference type="ARBA" id="ARBA00022679"/>
    </source>
</evidence>
<dbReference type="UniPathway" id="UPA00666"/>
<dbReference type="Pfam" id="PF00795">
    <property type="entry name" value="CN_hydrolase"/>
    <property type="match status" value="1"/>
</dbReference>
<dbReference type="NCBIfam" id="TIGR00546">
    <property type="entry name" value="lnt"/>
    <property type="match status" value="1"/>
</dbReference>
<comment type="function">
    <text evidence="8">Catalyzes the phospholipid dependent N-acylation of the N-terminal cysteine of apolipoprotein, the last step in lipoprotein maturation.</text>
</comment>
<dbReference type="PANTHER" id="PTHR38686">
    <property type="entry name" value="APOLIPOPROTEIN N-ACYLTRANSFERASE"/>
    <property type="match status" value="1"/>
</dbReference>
<keyword evidence="10" id="KW-0449">Lipoprotein</keyword>
<dbReference type="Proteomes" id="UP000194000">
    <property type="component" value="Unassembled WGS sequence"/>
</dbReference>
<dbReference type="EMBL" id="LQOW01000031">
    <property type="protein sequence ID" value="ORV57171.1"/>
    <property type="molecule type" value="Genomic_DNA"/>
</dbReference>